<name>A0ABW3VPW3_9PSEU</name>
<dbReference type="InterPro" id="IPR010296">
    <property type="entry name" value="DUF899_thioredox"/>
</dbReference>
<keyword evidence="2" id="KW-1185">Reference proteome</keyword>
<evidence type="ECO:0000313" key="2">
    <source>
        <dbReference type="Proteomes" id="UP001597182"/>
    </source>
</evidence>
<gene>
    <name evidence="1" type="ORF">ACFQ34_24470</name>
</gene>
<organism evidence="1 2">
    <name type="scientific">Pseudonocardia benzenivorans</name>
    <dbReference type="NCBI Taxonomy" id="228005"/>
    <lineage>
        <taxon>Bacteria</taxon>
        <taxon>Bacillati</taxon>
        <taxon>Actinomycetota</taxon>
        <taxon>Actinomycetes</taxon>
        <taxon>Pseudonocardiales</taxon>
        <taxon>Pseudonocardiaceae</taxon>
        <taxon>Pseudonocardia</taxon>
    </lineage>
</organism>
<dbReference type="Pfam" id="PF05988">
    <property type="entry name" value="DUF899"/>
    <property type="match status" value="1"/>
</dbReference>
<dbReference type="EMBL" id="JBHTMB010000224">
    <property type="protein sequence ID" value="MFD1236453.1"/>
    <property type="molecule type" value="Genomic_DNA"/>
</dbReference>
<dbReference type="SUPFAM" id="SSF52833">
    <property type="entry name" value="Thioredoxin-like"/>
    <property type="match status" value="1"/>
</dbReference>
<evidence type="ECO:0000313" key="1">
    <source>
        <dbReference type="EMBL" id="MFD1236453.1"/>
    </source>
</evidence>
<dbReference type="RefSeq" id="WP_346091711.1">
    <property type="nucleotide sequence ID" value="NZ_BAABKS010000033.1"/>
</dbReference>
<sequence>MALPRIASRDEWLAARIDLLAEEKALTRARDALSTKRRELPMVEIDKDYRFTGPEGEVGLADLFAGRRQLVVVHFMFDPSWEEGCTSCTAGAAERSQGLLEHLAVRDTSLVHVSRAPLPKIERYKAKMGWTLPWYSSYGSDFNHDFHVTLDDGVLPAEYNYRPAAAYGPTWTGDAQPFEMPGLSCFLRDGDRVFHTYSQYARGTESTGGSYYYLDLTALGRQEDWEEPAGRADHVRSNQPDFSS</sequence>
<proteinExistence type="predicted"/>
<dbReference type="Proteomes" id="UP001597182">
    <property type="component" value="Unassembled WGS sequence"/>
</dbReference>
<accession>A0ABW3VPW3</accession>
<reference evidence="2" key="1">
    <citation type="journal article" date="2019" name="Int. J. Syst. Evol. Microbiol.">
        <title>The Global Catalogue of Microorganisms (GCM) 10K type strain sequencing project: providing services to taxonomists for standard genome sequencing and annotation.</title>
        <authorList>
            <consortium name="The Broad Institute Genomics Platform"/>
            <consortium name="The Broad Institute Genome Sequencing Center for Infectious Disease"/>
            <person name="Wu L."/>
            <person name="Ma J."/>
        </authorList>
    </citation>
    <scope>NUCLEOTIDE SEQUENCE [LARGE SCALE GENOMIC DNA]</scope>
    <source>
        <strain evidence="2">CCUG 49018</strain>
    </source>
</reference>
<dbReference type="InterPro" id="IPR036249">
    <property type="entry name" value="Thioredoxin-like_sf"/>
</dbReference>
<comment type="caution">
    <text evidence="1">The sequence shown here is derived from an EMBL/GenBank/DDBJ whole genome shotgun (WGS) entry which is preliminary data.</text>
</comment>
<protein>
    <submittedName>
        <fullName evidence="1">DUF899 domain-containing protein</fullName>
    </submittedName>
</protein>